<feature type="transmembrane region" description="Helical" evidence="1">
    <location>
        <begin position="47"/>
        <end position="72"/>
    </location>
</feature>
<organism evidence="2">
    <name type="scientific">uncultured Caudovirales phage</name>
    <dbReference type="NCBI Taxonomy" id="2100421"/>
    <lineage>
        <taxon>Viruses</taxon>
        <taxon>Duplodnaviria</taxon>
        <taxon>Heunggongvirae</taxon>
        <taxon>Uroviricota</taxon>
        <taxon>Caudoviricetes</taxon>
        <taxon>Peduoviridae</taxon>
        <taxon>Maltschvirus</taxon>
        <taxon>Maltschvirus maltsch</taxon>
    </lineage>
</organism>
<accession>A0A6J5TA34</accession>
<sequence length="119" mass="13985">MLLFEAALVLLFIKHWYIDFVMQTPRMVEEKGQYGKWHGILHSLQHAMATFVIFALGGLPFALMLAVIDFVTHYHIDWIKMNYGNRDITTPQFWNHLGLDQLAHYLVYLFIVSIFVRSV</sequence>
<dbReference type="Pfam" id="PF11750">
    <property type="entry name" value="DUF3307"/>
    <property type="match status" value="1"/>
</dbReference>
<evidence type="ECO:0000256" key="1">
    <source>
        <dbReference type="SAM" id="Phobius"/>
    </source>
</evidence>
<protein>
    <submittedName>
        <fullName evidence="2">Bacteriophage phiKZ, Orf197</fullName>
    </submittedName>
</protein>
<keyword evidence="1" id="KW-1133">Transmembrane helix</keyword>
<reference evidence="2" key="1">
    <citation type="submission" date="2020-05" db="EMBL/GenBank/DDBJ databases">
        <authorList>
            <person name="Chiriac C."/>
            <person name="Salcher M."/>
            <person name="Ghai R."/>
            <person name="Kavagutti S V."/>
        </authorList>
    </citation>
    <scope>NUCLEOTIDE SEQUENCE</scope>
</reference>
<feature type="transmembrane region" description="Helical" evidence="1">
    <location>
        <begin position="93"/>
        <end position="116"/>
    </location>
</feature>
<evidence type="ECO:0000313" key="2">
    <source>
        <dbReference type="EMBL" id="CAB4241653.1"/>
    </source>
</evidence>
<gene>
    <name evidence="2" type="ORF">UFOVP71_191</name>
</gene>
<keyword evidence="1" id="KW-0472">Membrane</keyword>
<dbReference type="EMBL" id="LR797824">
    <property type="protein sequence ID" value="CAB4241653.1"/>
    <property type="molecule type" value="Genomic_DNA"/>
</dbReference>
<proteinExistence type="predicted"/>
<name>A0A6J5TA34_9CAUD</name>
<dbReference type="InterPro" id="IPR021737">
    <property type="entry name" value="Phage_phiKZ_Orf197"/>
</dbReference>
<keyword evidence="1" id="KW-0812">Transmembrane</keyword>